<dbReference type="Pfam" id="PF24986">
    <property type="entry name" value="PRC_RimM"/>
    <property type="match status" value="1"/>
</dbReference>
<dbReference type="SUPFAM" id="SSF50447">
    <property type="entry name" value="Translation proteins"/>
    <property type="match status" value="1"/>
</dbReference>
<name>A0ABS5THC6_9ACTN</name>
<dbReference type="Pfam" id="PF01782">
    <property type="entry name" value="RimM"/>
    <property type="match status" value="1"/>
</dbReference>
<feature type="domain" description="Ribosome maturation factor RimM PRC barrel" evidence="7">
    <location>
        <begin position="107"/>
        <end position="174"/>
    </location>
</feature>
<comment type="caution">
    <text evidence="8">The sequence shown here is derived from an EMBL/GenBank/DDBJ whole genome shotgun (WGS) entry which is preliminary data.</text>
</comment>
<dbReference type="SUPFAM" id="SSF50346">
    <property type="entry name" value="PRC-barrel domain"/>
    <property type="match status" value="1"/>
</dbReference>
<accession>A0ABS5THC6</accession>
<evidence type="ECO:0000256" key="4">
    <source>
        <dbReference type="ARBA" id="ARBA00023186"/>
    </source>
</evidence>
<reference evidence="8 9" key="1">
    <citation type="submission" date="2021-05" db="EMBL/GenBank/DDBJ databases">
        <title>Kineosporia and Streptomyces sp. nov. two new marine actinobacteria isolated from Coral.</title>
        <authorList>
            <person name="Buangrab K."/>
            <person name="Sutthacheep M."/>
            <person name="Yeemin T."/>
            <person name="Harunari E."/>
            <person name="Igarashi Y."/>
            <person name="Kanchanasin P."/>
            <person name="Tanasupawat S."/>
            <person name="Phongsopitanun W."/>
        </authorList>
    </citation>
    <scope>NUCLEOTIDE SEQUENCE [LARGE SCALE GENOMIC DNA]</scope>
    <source>
        <strain evidence="8 9">J2-2</strain>
    </source>
</reference>
<dbReference type="EMBL" id="JAHBAY010000004">
    <property type="protein sequence ID" value="MBT0769799.1"/>
    <property type="molecule type" value="Genomic_DNA"/>
</dbReference>
<dbReference type="InterPro" id="IPR011961">
    <property type="entry name" value="RimM"/>
</dbReference>
<proteinExistence type="inferred from homology"/>
<comment type="subunit">
    <text evidence="5">Binds ribosomal protein uS19.</text>
</comment>
<keyword evidence="9" id="KW-1185">Reference proteome</keyword>
<evidence type="ECO:0000256" key="5">
    <source>
        <dbReference type="HAMAP-Rule" id="MF_00014"/>
    </source>
</evidence>
<sequence>MRLVVARIGRAHGLRGEVSIEVRTDNPGQRFVKGAVLHLEDGSLRRSLAASGIATSLTLDRVRDNNGVFLLTFEEVADRTTAEALRNAVLEVEVPDASDEPDAWYDHELVGLTAVGTTGDKLGEVVAVQHPGAQDLLVIRTPKGEDRLVPFVGALVPEVDVAGGRVVLDPPPGLLEDLDD</sequence>
<dbReference type="InterPro" id="IPR009000">
    <property type="entry name" value="Transl_B-barrel_sf"/>
</dbReference>
<protein>
    <recommendedName>
        <fullName evidence="5">Ribosome maturation factor RimM</fullName>
    </recommendedName>
</protein>
<dbReference type="RefSeq" id="WP_214156085.1">
    <property type="nucleotide sequence ID" value="NZ_JAHBAY010000004.1"/>
</dbReference>
<comment type="domain">
    <text evidence="5">The PRC barrel domain binds ribosomal protein uS19.</text>
</comment>
<dbReference type="HAMAP" id="MF_00014">
    <property type="entry name" value="Ribosome_mat_RimM"/>
    <property type="match status" value="1"/>
</dbReference>
<evidence type="ECO:0000256" key="2">
    <source>
        <dbReference type="ARBA" id="ARBA00022517"/>
    </source>
</evidence>
<dbReference type="Gene3D" id="2.30.30.240">
    <property type="entry name" value="PRC-barrel domain"/>
    <property type="match status" value="1"/>
</dbReference>
<keyword evidence="4 5" id="KW-0143">Chaperone</keyword>
<dbReference type="InterPro" id="IPR036976">
    <property type="entry name" value="RimM_N_sf"/>
</dbReference>
<evidence type="ECO:0000313" key="8">
    <source>
        <dbReference type="EMBL" id="MBT0769799.1"/>
    </source>
</evidence>
<feature type="domain" description="RimM N-terminal" evidence="6">
    <location>
        <begin position="4"/>
        <end position="93"/>
    </location>
</feature>
<evidence type="ECO:0000256" key="3">
    <source>
        <dbReference type="ARBA" id="ARBA00022552"/>
    </source>
</evidence>
<dbReference type="InterPro" id="IPR002676">
    <property type="entry name" value="RimM_N"/>
</dbReference>
<gene>
    <name evidence="5 8" type="primary">rimM</name>
    <name evidence="8" type="ORF">KIH74_12755</name>
</gene>
<comment type="subcellular location">
    <subcellularLocation>
        <location evidence="5">Cytoplasm</location>
    </subcellularLocation>
</comment>
<evidence type="ECO:0000259" key="7">
    <source>
        <dbReference type="Pfam" id="PF24986"/>
    </source>
</evidence>
<dbReference type="PANTHER" id="PTHR33692">
    <property type="entry name" value="RIBOSOME MATURATION FACTOR RIMM"/>
    <property type="match status" value="1"/>
</dbReference>
<keyword evidence="3 5" id="KW-0698">rRNA processing</keyword>
<organism evidence="8 9">
    <name type="scientific">Kineosporia corallincola</name>
    <dbReference type="NCBI Taxonomy" id="2835133"/>
    <lineage>
        <taxon>Bacteria</taxon>
        <taxon>Bacillati</taxon>
        <taxon>Actinomycetota</taxon>
        <taxon>Actinomycetes</taxon>
        <taxon>Kineosporiales</taxon>
        <taxon>Kineosporiaceae</taxon>
        <taxon>Kineosporia</taxon>
    </lineage>
</organism>
<keyword evidence="1 5" id="KW-0963">Cytoplasm</keyword>
<dbReference type="InterPro" id="IPR011033">
    <property type="entry name" value="PRC_barrel-like_sf"/>
</dbReference>
<dbReference type="NCBIfam" id="TIGR02273">
    <property type="entry name" value="16S_RimM"/>
    <property type="match status" value="1"/>
</dbReference>
<comment type="function">
    <text evidence="5">An accessory protein needed during the final step in the assembly of 30S ribosomal subunit, possibly for assembly of the head region. Essential for efficient processing of 16S rRNA. May be needed both before and after RbfA during the maturation of 16S rRNA. It has affinity for free ribosomal 30S subunits but not for 70S ribosomes.</text>
</comment>
<comment type="similarity">
    <text evidence="5">Belongs to the RimM family.</text>
</comment>
<evidence type="ECO:0000313" key="9">
    <source>
        <dbReference type="Proteomes" id="UP001197247"/>
    </source>
</evidence>
<keyword evidence="2 5" id="KW-0690">Ribosome biogenesis</keyword>
<dbReference type="Gene3D" id="2.40.30.60">
    <property type="entry name" value="RimM"/>
    <property type="match status" value="1"/>
</dbReference>
<evidence type="ECO:0000259" key="6">
    <source>
        <dbReference type="Pfam" id="PF01782"/>
    </source>
</evidence>
<dbReference type="PANTHER" id="PTHR33692:SF1">
    <property type="entry name" value="RIBOSOME MATURATION FACTOR RIMM"/>
    <property type="match status" value="1"/>
</dbReference>
<dbReference type="InterPro" id="IPR056792">
    <property type="entry name" value="PRC_RimM"/>
</dbReference>
<evidence type="ECO:0000256" key="1">
    <source>
        <dbReference type="ARBA" id="ARBA00022490"/>
    </source>
</evidence>
<dbReference type="Proteomes" id="UP001197247">
    <property type="component" value="Unassembled WGS sequence"/>
</dbReference>